<dbReference type="EMBL" id="MN740916">
    <property type="protein sequence ID" value="QHU17521.1"/>
    <property type="molecule type" value="Genomic_DNA"/>
</dbReference>
<proteinExistence type="predicted"/>
<protein>
    <submittedName>
        <fullName evidence="1">Uncharacterized protein</fullName>
    </submittedName>
</protein>
<dbReference type="AlphaFoldDB" id="A0A6C0KK26"/>
<organism evidence="1">
    <name type="scientific">viral metagenome</name>
    <dbReference type="NCBI Taxonomy" id="1070528"/>
    <lineage>
        <taxon>unclassified sequences</taxon>
        <taxon>metagenomes</taxon>
        <taxon>organismal metagenomes</taxon>
    </lineage>
</organism>
<sequence>MEDFLVTTYQNVRSSKRTDVLHQVVLELMKNADPMLNQLNYICEYTLEKDGFGGTFKIDIVGVDHKGYVKIAILDKAYNSCVNKNIKNAANTTMGEAARLMFSPIGTHIEKIVFVSIMPRKAPVFDNQGLVTHIDDVIQAKHRTQIDKVLQQQYNGKVVTIDLFYDIDDIQQKKSKTEFQDITVSNITQMPSIYAENHIIQQDEK</sequence>
<name>A0A6C0KK26_9ZZZZ</name>
<accession>A0A6C0KK26</accession>
<evidence type="ECO:0000313" key="1">
    <source>
        <dbReference type="EMBL" id="QHU17521.1"/>
    </source>
</evidence>
<reference evidence="1" key="1">
    <citation type="journal article" date="2020" name="Nature">
        <title>Giant virus diversity and host interactions through global metagenomics.</title>
        <authorList>
            <person name="Schulz F."/>
            <person name="Roux S."/>
            <person name="Paez-Espino D."/>
            <person name="Jungbluth S."/>
            <person name="Walsh D.A."/>
            <person name="Denef V.J."/>
            <person name="McMahon K.D."/>
            <person name="Konstantinidis K.T."/>
            <person name="Eloe-Fadrosh E.A."/>
            <person name="Kyrpides N.C."/>
            <person name="Woyke T."/>
        </authorList>
    </citation>
    <scope>NUCLEOTIDE SEQUENCE</scope>
    <source>
        <strain evidence="1">GVMAG-S-3300012919-55</strain>
    </source>
</reference>